<feature type="active site" evidence="9">
    <location>
        <position position="424"/>
    </location>
</feature>
<evidence type="ECO:0000313" key="14">
    <source>
        <dbReference type="Proteomes" id="UP000008144"/>
    </source>
</evidence>
<dbReference type="GO" id="GO:0008810">
    <property type="term" value="F:cellulase activity"/>
    <property type="evidence" value="ECO:0007669"/>
    <property type="project" value="UniProtKB-EC"/>
</dbReference>
<comment type="catalytic activity">
    <reaction evidence="1 10">
        <text>Endohydrolysis of (1-&gt;4)-beta-D-glucosidic linkages in cellulose, lichenin and cereal beta-D-glucans.</text>
        <dbReference type="EC" id="3.2.1.4"/>
    </reaction>
</comment>
<accession>H2XPT1</accession>
<dbReference type="InterPro" id="IPR033126">
    <property type="entry name" value="Glyco_hydro_9_Asp/Glu_AS"/>
</dbReference>
<evidence type="ECO:0000256" key="1">
    <source>
        <dbReference type="ARBA" id="ARBA00000966"/>
    </source>
</evidence>
<name>H2XPT1_CIOIN</name>
<comment type="similarity">
    <text evidence="2 8 10">Belongs to the glycosyl hydrolase 9 (cellulase E) family.</text>
</comment>
<keyword evidence="4 10" id="KW-0136">Cellulose degradation</keyword>
<reference evidence="13" key="2">
    <citation type="submission" date="2025-08" db="UniProtKB">
        <authorList>
            <consortium name="Ensembl"/>
        </authorList>
    </citation>
    <scope>IDENTIFICATION</scope>
</reference>
<evidence type="ECO:0000256" key="11">
    <source>
        <dbReference type="SAM" id="MobiDB-lite"/>
    </source>
</evidence>
<dbReference type="Pfam" id="PF00759">
    <property type="entry name" value="Glyco_hydro_9"/>
    <property type="match status" value="1"/>
</dbReference>
<dbReference type="EC" id="3.2.1.4" evidence="10"/>
<dbReference type="InParanoid" id="H2XPT1"/>
<dbReference type="Ensembl" id="ENSCINT00000035180.1">
    <property type="protein sequence ID" value="ENSCINP00000031665.1"/>
    <property type="gene ID" value="ENSCING00000022478.1"/>
</dbReference>
<dbReference type="OMA" id="PSWRGDS"/>
<keyword evidence="5 8" id="KW-0119">Carbohydrate metabolism</keyword>
<keyword evidence="3 8" id="KW-0378">Hydrolase</keyword>
<evidence type="ECO:0000256" key="6">
    <source>
        <dbReference type="ARBA" id="ARBA00023295"/>
    </source>
</evidence>
<evidence type="ECO:0000256" key="4">
    <source>
        <dbReference type="ARBA" id="ARBA00023001"/>
    </source>
</evidence>
<keyword evidence="6 8" id="KW-0326">Glycosidase</keyword>
<dbReference type="PROSITE" id="PS00698">
    <property type="entry name" value="GH9_3"/>
    <property type="match status" value="1"/>
</dbReference>
<organism evidence="13 14">
    <name type="scientific">Ciona intestinalis</name>
    <name type="common">Transparent sea squirt</name>
    <name type="synonym">Ascidia intestinalis</name>
    <dbReference type="NCBI Taxonomy" id="7719"/>
    <lineage>
        <taxon>Eukaryota</taxon>
        <taxon>Metazoa</taxon>
        <taxon>Chordata</taxon>
        <taxon>Tunicata</taxon>
        <taxon>Ascidiacea</taxon>
        <taxon>Phlebobranchia</taxon>
        <taxon>Cionidae</taxon>
        <taxon>Ciona</taxon>
    </lineage>
</organism>
<evidence type="ECO:0000256" key="10">
    <source>
        <dbReference type="RuleBase" id="RU361166"/>
    </source>
</evidence>
<evidence type="ECO:0000256" key="9">
    <source>
        <dbReference type="PROSITE-ProRule" id="PRU10060"/>
    </source>
</evidence>
<reference evidence="14" key="1">
    <citation type="journal article" date="2002" name="Science">
        <title>The draft genome of Ciona intestinalis: insights into chordate and vertebrate origins.</title>
        <authorList>
            <person name="Dehal P."/>
            <person name="Satou Y."/>
            <person name="Campbell R.K."/>
            <person name="Chapman J."/>
            <person name="Degnan B."/>
            <person name="De Tomaso A."/>
            <person name="Davidson B."/>
            <person name="Di Gregorio A."/>
            <person name="Gelpke M."/>
            <person name="Goodstein D.M."/>
            <person name="Harafuji N."/>
            <person name="Hastings K.E."/>
            <person name="Ho I."/>
            <person name="Hotta K."/>
            <person name="Huang W."/>
            <person name="Kawashima T."/>
            <person name="Lemaire P."/>
            <person name="Martinez D."/>
            <person name="Meinertzhagen I.A."/>
            <person name="Necula S."/>
            <person name="Nonaka M."/>
            <person name="Putnam N."/>
            <person name="Rash S."/>
            <person name="Saiga H."/>
            <person name="Satake M."/>
            <person name="Terry A."/>
            <person name="Yamada L."/>
            <person name="Wang H.G."/>
            <person name="Awazu S."/>
            <person name="Azumi K."/>
            <person name="Boore J."/>
            <person name="Branno M."/>
            <person name="Chin-Bow S."/>
            <person name="DeSantis R."/>
            <person name="Doyle S."/>
            <person name="Francino P."/>
            <person name="Keys D.N."/>
            <person name="Haga S."/>
            <person name="Hayashi H."/>
            <person name="Hino K."/>
            <person name="Imai K.S."/>
            <person name="Inaba K."/>
            <person name="Kano S."/>
            <person name="Kobayashi K."/>
            <person name="Kobayashi M."/>
            <person name="Lee B.I."/>
            <person name="Makabe K.W."/>
            <person name="Manohar C."/>
            <person name="Matassi G."/>
            <person name="Medina M."/>
            <person name="Mochizuki Y."/>
            <person name="Mount S."/>
            <person name="Morishita T."/>
            <person name="Miura S."/>
            <person name="Nakayama A."/>
            <person name="Nishizaka S."/>
            <person name="Nomoto H."/>
            <person name="Ohta F."/>
            <person name="Oishi K."/>
            <person name="Rigoutsos I."/>
            <person name="Sano M."/>
            <person name="Sasaki A."/>
            <person name="Sasakura Y."/>
            <person name="Shoguchi E."/>
            <person name="Shin-i T."/>
            <person name="Spagnuolo A."/>
            <person name="Stainier D."/>
            <person name="Suzuki M.M."/>
            <person name="Tassy O."/>
            <person name="Takatori N."/>
            <person name="Tokuoka M."/>
            <person name="Yagi K."/>
            <person name="Yoshizaki F."/>
            <person name="Wada S."/>
            <person name="Zhang C."/>
            <person name="Hyatt P.D."/>
            <person name="Larimer F."/>
            <person name="Detter C."/>
            <person name="Doggett N."/>
            <person name="Glavina T."/>
            <person name="Hawkins T."/>
            <person name="Richardson P."/>
            <person name="Lucas S."/>
            <person name="Kohara Y."/>
            <person name="Levine M."/>
            <person name="Satoh N."/>
            <person name="Rokhsar D.S."/>
        </authorList>
    </citation>
    <scope>NUCLEOTIDE SEQUENCE [LARGE SCALE GENOMIC DNA]</scope>
</reference>
<dbReference type="Proteomes" id="UP000008144">
    <property type="component" value="Unassembled WGS sequence"/>
</dbReference>
<keyword evidence="14" id="KW-1185">Reference proteome</keyword>
<dbReference type="InterPro" id="IPR018221">
    <property type="entry name" value="Glyco_hydro_9_His_AS"/>
</dbReference>
<dbReference type="STRING" id="7719.ENSCINP00000031665"/>
<sequence length="454" mass="51293">VVMMLYGLQFIVMCFTKYNYTEILHKSLLFYEAQRSGRLPPGNRIPWRGNSAMNDRGNNGEDLTGGYYDAGDHVKFGFPMAFSITLLAWGVVEYWDVYRTTGELDNAIDALKWGTDYLLKAHVAPNVLYGQVGDGVADHRYWGRPEDMPSGNRPAFKVDRRKPGTDLAAETAAAMAATSLAFLGSETPYVRNLITHAKQLFNFATTYRKLYHVSIPGAKKFYKSTSFKDELIWAALWIYRATGEDKYIRDAEGKYMNWGLFQLPHKLRFSWDDKKAGLQMLMVQVSRNLGYGAKRTVKNYCSAVRSRNTNYTEGGLLYLHEWSPLRYAANTAFICLMASNAGIDSEVNAAWARRQIHYMLGDSGRSYVVGFGTRSPQRPHHRSSSCPPRPQQCNWASEESPQPNHFVLNGALVGGPDYNDNFQDRRNNFKQSEVALDYNAGFQGAVAALQYQAV</sequence>
<evidence type="ECO:0000256" key="8">
    <source>
        <dbReference type="PROSITE-ProRule" id="PRU10059"/>
    </source>
</evidence>
<feature type="region of interest" description="Disordered" evidence="11">
    <location>
        <begin position="373"/>
        <end position="399"/>
    </location>
</feature>
<evidence type="ECO:0000256" key="7">
    <source>
        <dbReference type="ARBA" id="ARBA00023326"/>
    </source>
</evidence>
<gene>
    <name evidence="13" type="primary">LOC100177854</name>
</gene>
<dbReference type="AlphaFoldDB" id="H2XPT1"/>
<proteinExistence type="inferred from homology"/>
<dbReference type="SUPFAM" id="SSF48208">
    <property type="entry name" value="Six-hairpin glycosidases"/>
    <property type="match status" value="1"/>
</dbReference>
<dbReference type="GeneTree" id="ENSGT00530000064776"/>
<dbReference type="PANTHER" id="PTHR22298">
    <property type="entry name" value="ENDO-1,4-BETA-GLUCANASE"/>
    <property type="match status" value="1"/>
</dbReference>
<feature type="active site" evidence="9">
    <location>
        <position position="433"/>
    </location>
</feature>
<feature type="domain" description="Glycoside hydrolase family 9" evidence="12">
    <location>
        <begin position="20"/>
        <end position="445"/>
    </location>
</feature>
<evidence type="ECO:0000256" key="3">
    <source>
        <dbReference type="ARBA" id="ARBA00022801"/>
    </source>
</evidence>
<evidence type="ECO:0000313" key="13">
    <source>
        <dbReference type="Ensembl" id="ENSCINP00000031665.1"/>
    </source>
</evidence>
<dbReference type="InterPro" id="IPR012341">
    <property type="entry name" value="6hp_glycosidase-like_sf"/>
</dbReference>
<evidence type="ECO:0000256" key="2">
    <source>
        <dbReference type="ARBA" id="ARBA00007072"/>
    </source>
</evidence>
<dbReference type="GO" id="GO:0030245">
    <property type="term" value="P:cellulose catabolic process"/>
    <property type="evidence" value="ECO:0007669"/>
    <property type="project" value="UniProtKB-KW"/>
</dbReference>
<evidence type="ECO:0000259" key="12">
    <source>
        <dbReference type="Pfam" id="PF00759"/>
    </source>
</evidence>
<reference evidence="13" key="3">
    <citation type="submission" date="2025-09" db="UniProtKB">
        <authorList>
            <consortium name="Ensembl"/>
        </authorList>
    </citation>
    <scope>IDENTIFICATION</scope>
</reference>
<keyword evidence="7 8" id="KW-0624">Polysaccharide degradation</keyword>
<dbReference type="HOGENOM" id="CLU_008926_1_5_1"/>
<protein>
    <recommendedName>
        <fullName evidence="10">Endoglucanase</fullName>
        <ecNumber evidence="10">3.2.1.4</ecNumber>
    </recommendedName>
</protein>
<dbReference type="InterPro" id="IPR001701">
    <property type="entry name" value="Glyco_hydro_9"/>
</dbReference>
<feature type="active site" evidence="8">
    <location>
        <position position="380"/>
    </location>
</feature>
<dbReference type="PROSITE" id="PS00592">
    <property type="entry name" value="GH9_2"/>
    <property type="match status" value="1"/>
</dbReference>
<dbReference type="InterPro" id="IPR008928">
    <property type="entry name" value="6-hairpin_glycosidase_sf"/>
</dbReference>
<dbReference type="Gene3D" id="1.50.10.10">
    <property type="match status" value="1"/>
</dbReference>
<evidence type="ECO:0000256" key="5">
    <source>
        <dbReference type="ARBA" id="ARBA00023277"/>
    </source>
</evidence>